<evidence type="ECO:0000313" key="3">
    <source>
        <dbReference type="Proteomes" id="UP001596409"/>
    </source>
</evidence>
<comment type="caution">
    <text evidence="2">The sequence shown here is derived from an EMBL/GenBank/DDBJ whole genome shotgun (WGS) entry which is preliminary data.</text>
</comment>
<proteinExistence type="predicted"/>
<dbReference type="EMBL" id="JBHSYM010000098">
    <property type="protein sequence ID" value="MFC7017431.1"/>
    <property type="molecule type" value="Genomic_DNA"/>
</dbReference>
<protein>
    <submittedName>
        <fullName evidence="2">Uncharacterized protein</fullName>
    </submittedName>
</protein>
<feature type="region of interest" description="Disordered" evidence="1">
    <location>
        <begin position="43"/>
        <end position="65"/>
    </location>
</feature>
<name>A0ABW2EFM5_9ACTN</name>
<reference evidence="3" key="1">
    <citation type="journal article" date="2019" name="Int. J. Syst. Evol. Microbiol.">
        <title>The Global Catalogue of Microorganisms (GCM) 10K type strain sequencing project: providing services to taxonomists for standard genome sequencing and annotation.</title>
        <authorList>
            <consortium name="The Broad Institute Genomics Platform"/>
            <consortium name="The Broad Institute Genome Sequencing Center for Infectious Disease"/>
            <person name="Wu L."/>
            <person name="Ma J."/>
        </authorList>
    </citation>
    <scope>NUCLEOTIDE SEQUENCE [LARGE SCALE GENOMIC DNA]</scope>
    <source>
        <strain evidence="3">JCM 4855</strain>
    </source>
</reference>
<organism evidence="2 3">
    <name type="scientific">Streptomyces viridiviolaceus</name>
    <dbReference type="NCBI Taxonomy" id="68282"/>
    <lineage>
        <taxon>Bacteria</taxon>
        <taxon>Bacillati</taxon>
        <taxon>Actinomycetota</taxon>
        <taxon>Actinomycetes</taxon>
        <taxon>Kitasatosporales</taxon>
        <taxon>Streptomycetaceae</taxon>
        <taxon>Streptomyces</taxon>
    </lineage>
</organism>
<feature type="non-terminal residue" evidence="2">
    <location>
        <position position="1"/>
    </location>
</feature>
<dbReference type="RefSeq" id="WP_385870440.1">
    <property type="nucleotide sequence ID" value="NZ_JBHSYM010000098.1"/>
</dbReference>
<keyword evidence="3" id="KW-1185">Reference proteome</keyword>
<sequence length="73" mass="7957">DIHEEVVQFQVPLLGNTLGDHAGRLPSPLSLPAALSHDRGAACRRPPLITPRPTALQPPGEIRRSDSEILLEY</sequence>
<evidence type="ECO:0000256" key="1">
    <source>
        <dbReference type="SAM" id="MobiDB-lite"/>
    </source>
</evidence>
<evidence type="ECO:0000313" key="2">
    <source>
        <dbReference type="EMBL" id="MFC7017431.1"/>
    </source>
</evidence>
<dbReference type="Proteomes" id="UP001596409">
    <property type="component" value="Unassembled WGS sequence"/>
</dbReference>
<accession>A0ABW2EFM5</accession>
<gene>
    <name evidence="2" type="ORF">ACFQMH_38260</name>
</gene>